<accession>A0ABR6XG60</accession>
<dbReference type="Proteomes" id="UP000637632">
    <property type="component" value="Unassembled WGS sequence"/>
</dbReference>
<reference evidence="1 2" key="1">
    <citation type="submission" date="2020-08" db="EMBL/GenBank/DDBJ databases">
        <title>Novel species isolated from subtropical streams in China.</title>
        <authorList>
            <person name="Lu H."/>
        </authorList>
    </citation>
    <scope>NUCLEOTIDE SEQUENCE [LARGE SCALE GENOMIC DNA]</scope>
    <source>
        <strain evidence="1 2">CCTCC AB 2015119</strain>
    </source>
</reference>
<dbReference type="EMBL" id="JACOFT010000002">
    <property type="protein sequence ID" value="MBC3811321.1"/>
    <property type="molecule type" value="Genomic_DNA"/>
</dbReference>
<gene>
    <name evidence="1" type="ORF">H8K26_07685</name>
</gene>
<organism evidence="1 2">
    <name type="scientific">Undibacterium aquatile</name>
    <dbReference type="NCBI Taxonomy" id="1537398"/>
    <lineage>
        <taxon>Bacteria</taxon>
        <taxon>Pseudomonadati</taxon>
        <taxon>Pseudomonadota</taxon>
        <taxon>Betaproteobacteria</taxon>
        <taxon>Burkholderiales</taxon>
        <taxon>Oxalobacteraceae</taxon>
        <taxon>Undibacterium</taxon>
    </lineage>
</organism>
<name>A0ABR6XG60_9BURK</name>
<dbReference type="RefSeq" id="WP_190478525.1">
    <property type="nucleotide sequence ID" value="NZ_JACOFT010000002.1"/>
</dbReference>
<keyword evidence="2" id="KW-1185">Reference proteome</keyword>
<sequence>MLRAYVSGVLASTVNIAPPDNNAYNIAKPDWLYAPGNNPVYITLTSADGQVVTLPTTNVVDLG</sequence>
<comment type="caution">
    <text evidence="1">The sequence shown here is derived from an EMBL/GenBank/DDBJ whole genome shotgun (WGS) entry which is preliminary data.</text>
</comment>
<protein>
    <submittedName>
        <fullName evidence="1">Uncharacterized protein</fullName>
    </submittedName>
</protein>
<evidence type="ECO:0000313" key="1">
    <source>
        <dbReference type="EMBL" id="MBC3811321.1"/>
    </source>
</evidence>
<proteinExistence type="predicted"/>
<evidence type="ECO:0000313" key="2">
    <source>
        <dbReference type="Proteomes" id="UP000637632"/>
    </source>
</evidence>